<keyword evidence="2" id="KW-0270">Exopolysaccharide synthesis</keyword>
<dbReference type="InterPro" id="IPR003362">
    <property type="entry name" value="Bact_transf"/>
</dbReference>
<name>A0ABT2Z2H8_9RHOB</name>
<evidence type="ECO:0000256" key="2">
    <source>
        <dbReference type="ARBA" id="ARBA00023169"/>
    </source>
</evidence>
<protein>
    <submittedName>
        <fullName evidence="4">Sugar transferase</fullName>
    </submittedName>
</protein>
<accession>A0ABT2Z2H8</accession>
<dbReference type="PANTHER" id="PTHR30576:SF0">
    <property type="entry name" value="UNDECAPRENYL-PHOSPHATE N-ACETYLGALACTOSAMINYL 1-PHOSPHATE TRANSFERASE-RELATED"/>
    <property type="match status" value="1"/>
</dbReference>
<sequence length="207" mass="23056">MTPGKRLFDLVLALALLPLLLPVIILLAGLILVCDGAPVFYCGERMGHGGRPFLLVKFRTMGAHAETGAATGGHSQASITRLGHVLRRLRLDELPQIFHILHGRMSFVGPRPPLRRYVELYPELYAQVLISRPGVTGLATVRLHGQEARLLAPCRTAAETDAVYRRHCLPRKARLDRFYARRRSLVLDLKIILATAVSIFLRRVSKA</sequence>
<evidence type="ECO:0000313" key="5">
    <source>
        <dbReference type="Proteomes" id="UP001652503"/>
    </source>
</evidence>
<comment type="caution">
    <text evidence="4">The sequence shown here is derived from an EMBL/GenBank/DDBJ whole genome shotgun (WGS) entry which is preliminary data.</text>
</comment>
<keyword evidence="5" id="KW-1185">Reference proteome</keyword>
<gene>
    <name evidence="4" type="ORF">OE647_11205</name>
</gene>
<dbReference type="EMBL" id="JAOWLA010000009">
    <property type="protein sequence ID" value="MCV2865293.1"/>
    <property type="molecule type" value="Genomic_DNA"/>
</dbReference>
<comment type="similarity">
    <text evidence="1">Belongs to the bacterial sugar transferase family.</text>
</comment>
<keyword evidence="4" id="KW-0808">Transferase</keyword>
<dbReference type="Proteomes" id="UP001652503">
    <property type="component" value="Unassembled WGS sequence"/>
</dbReference>
<evidence type="ECO:0000259" key="3">
    <source>
        <dbReference type="Pfam" id="PF02397"/>
    </source>
</evidence>
<organism evidence="4 5">
    <name type="scientific">Albidovulum sediminicola</name>
    <dbReference type="NCBI Taxonomy" id="2984331"/>
    <lineage>
        <taxon>Bacteria</taxon>
        <taxon>Pseudomonadati</taxon>
        <taxon>Pseudomonadota</taxon>
        <taxon>Alphaproteobacteria</taxon>
        <taxon>Rhodobacterales</taxon>
        <taxon>Paracoccaceae</taxon>
        <taxon>Albidovulum</taxon>
    </lineage>
</organism>
<proteinExistence type="inferred from homology"/>
<dbReference type="Pfam" id="PF02397">
    <property type="entry name" value="Bac_transf"/>
    <property type="match status" value="1"/>
</dbReference>
<evidence type="ECO:0000256" key="1">
    <source>
        <dbReference type="ARBA" id="ARBA00006464"/>
    </source>
</evidence>
<dbReference type="RefSeq" id="WP_263721809.1">
    <property type="nucleotide sequence ID" value="NZ_JAOWLA010000009.1"/>
</dbReference>
<dbReference type="PANTHER" id="PTHR30576">
    <property type="entry name" value="COLANIC BIOSYNTHESIS UDP-GLUCOSE LIPID CARRIER TRANSFERASE"/>
    <property type="match status" value="1"/>
</dbReference>
<dbReference type="GO" id="GO:0016740">
    <property type="term" value="F:transferase activity"/>
    <property type="evidence" value="ECO:0007669"/>
    <property type="project" value="UniProtKB-KW"/>
</dbReference>
<feature type="domain" description="Bacterial sugar transferase" evidence="3">
    <location>
        <begin position="5"/>
        <end position="200"/>
    </location>
</feature>
<reference evidence="4 5" key="1">
    <citation type="submission" date="2022-10" db="EMBL/GenBank/DDBJ databases">
        <title>Defluviimonas sp. nov., isolated from ocean surface water.</title>
        <authorList>
            <person name="He W."/>
            <person name="Wang L."/>
            <person name="Zhang D.-F."/>
        </authorList>
    </citation>
    <scope>NUCLEOTIDE SEQUENCE [LARGE SCALE GENOMIC DNA]</scope>
    <source>
        <strain evidence="4 5">WL0075</strain>
    </source>
</reference>
<evidence type="ECO:0000313" key="4">
    <source>
        <dbReference type="EMBL" id="MCV2865293.1"/>
    </source>
</evidence>